<evidence type="ECO:0000259" key="1">
    <source>
        <dbReference type="PROSITE" id="PS50925"/>
    </source>
</evidence>
<dbReference type="InterPro" id="IPR036046">
    <property type="entry name" value="Acylphosphatase-like_dom_sf"/>
</dbReference>
<organism evidence="2 3">
    <name type="scientific">Acinetobacter radioresistens</name>
    <dbReference type="NCBI Taxonomy" id="40216"/>
    <lineage>
        <taxon>Bacteria</taxon>
        <taxon>Pseudomonadati</taxon>
        <taxon>Pseudomonadota</taxon>
        <taxon>Gammaproteobacteria</taxon>
        <taxon>Moraxellales</taxon>
        <taxon>Moraxellaceae</taxon>
        <taxon>Acinetobacter</taxon>
    </lineage>
</organism>
<dbReference type="SUPFAM" id="SSF54975">
    <property type="entry name" value="Acylphosphatase/BLUF domain-like"/>
    <property type="match status" value="1"/>
</dbReference>
<dbReference type="GO" id="GO:0071949">
    <property type="term" value="F:FAD binding"/>
    <property type="evidence" value="ECO:0007669"/>
    <property type="project" value="InterPro"/>
</dbReference>
<evidence type="ECO:0000313" key="3">
    <source>
        <dbReference type="Proteomes" id="UP000314285"/>
    </source>
</evidence>
<proteinExistence type="predicted"/>
<dbReference type="Gene3D" id="3.30.70.100">
    <property type="match status" value="1"/>
</dbReference>
<dbReference type="GO" id="GO:0009882">
    <property type="term" value="F:blue light photoreceptor activity"/>
    <property type="evidence" value="ECO:0007669"/>
    <property type="project" value="InterPro"/>
</dbReference>
<dbReference type="EMBL" id="VFBM01000001">
    <property type="protein sequence ID" value="TNX93938.1"/>
    <property type="molecule type" value="Genomic_DNA"/>
</dbReference>
<dbReference type="SMR" id="A0A8H2PVH1"/>
<dbReference type="PROSITE" id="PS50925">
    <property type="entry name" value="BLUF"/>
    <property type="match status" value="1"/>
</dbReference>
<accession>A0A8H2PVH1</accession>
<dbReference type="RefSeq" id="WP_005025739.1">
    <property type="nucleotide sequence ID" value="NZ_CP027365.1"/>
</dbReference>
<dbReference type="Proteomes" id="UP000314285">
    <property type="component" value="Unassembled WGS sequence"/>
</dbReference>
<protein>
    <submittedName>
        <fullName evidence="2">BLUF domain-containing protein</fullName>
    </submittedName>
</protein>
<name>A0A8H2PVH1_ACIRA</name>
<dbReference type="Pfam" id="PF04940">
    <property type="entry name" value="BLUF"/>
    <property type="match status" value="1"/>
</dbReference>
<dbReference type="InterPro" id="IPR007024">
    <property type="entry name" value="BLUF_domain"/>
</dbReference>
<feature type="domain" description="BLUF" evidence="1">
    <location>
        <begin position="3"/>
        <end position="96"/>
    </location>
</feature>
<evidence type="ECO:0000313" key="2">
    <source>
        <dbReference type="EMBL" id="TNX93938.1"/>
    </source>
</evidence>
<dbReference type="AlphaFoldDB" id="A0A8H2PVH1"/>
<reference evidence="2 3" key="1">
    <citation type="submission" date="2019-06" db="EMBL/GenBank/DDBJ databases">
        <title>Genome of Acinetobacter radioresistens APH1, a phenol degrading strain.</title>
        <authorList>
            <person name="Liu Y."/>
        </authorList>
    </citation>
    <scope>NUCLEOTIDE SEQUENCE [LARGE SCALE GENOMIC DNA]</scope>
    <source>
        <strain evidence="2 3">APH1</strain>
    </source>
</reference>
<sequence length="146" mass="17383">MNLVRLLYVSKLKKNKNAVKDLMDILTEAITYNSPHEIYGALYFGNGYFVQCLEGERDKLEHLFYKKIIRDPRHEQCEVIYFEPIKSRLFANWHMKYAAFNKEVMHFFKDHHLEAFNPYLLTNHTISPFINLLAKQKDGISTLRLK</sequence>
<dbReference type="SMART" id="SM01034">
    <property type="entry name" value="BLUF"/>
    <property type="match status" value="1"/>
</dbReference>
<gene>
    <name evidence="2" type="ORF">FHY67_00275</name>
</gene>
<comment type="caution">
    <text evidence="2">The sequence shown here is derived from an EMBL/GenBank/DDBJ whole genome shotgun (WGS) entry which is preliminary data.</text>
</comment>